<evidence type="ECO:0000313" key="15">
    <source>
        <dbReference type="Proteomes" id="UP000238350"/>
    </source>
</evidence>
<dbReference type="OrthoDB" id="6369905at2759"/>
<comment type="subcellular location">
    <subcellularLocation>
        <location evidence="1">Mitochondrion inner membrane</location>
        <topology evidence="1">Peripheral membrane protein</topology>
        <orientation evidence="1">Matrix side</orientation>
    </subcellularLocation>
</comment>
<dbReference type="GeneID" id="36517854"/>
<dbReference type="Gene3D" id="3.30.830.10">
    <property type="entry name" value="Metalloenzyme, LuxS/M16 peptidase-like"/>
    <property type="match status" value="2"/>
</dbReference>
<evidence type="ECO:0000256" key="7">
    <source>
        <dbReference type="ARBA" id="ARBA00023128"/>
    </source>
</evidence>
<dbReference type="EMBL" id="NDIQ01000022">
    <property type="protein sequence ID" value="PRT56486.1"/>
    <property type="molecule type" value="Genomic_DNA"/>
</dbReference>
<dbReference type="PANTHER" id="PTHR11851">
    <property type="entry name" value="METALLOPROTEASE"/>
    <property type="match status" value="1"/>
</dbReference>
<comment type="similarity">
    <text evidence="9">Belongs to the peptidase M16 family. UQCRC2/QCR2 subfamily.</text>
</comment>
<keyword evidence="6" id="KW-0249">Electron transport</keyword>
<evidence type="ECO:0000256" key="3">
    <source>
        <dbReference type="ARBA" id="ARBA00022660"/>
    </source>
</evidence>
<dbReference type="Pfam" id="PF00675">
    <property type="entry name" value="Peptidase_M16"/>
    <property type="match status" value="1"/>
</dbReference>
<evidence type="ECO:0000256" key="6">
    <source>
        <dbReference type="ARBA" id="ARBA00022982"/>
    </source>
</evidence>
<evidence type="ECO:0000256" key="5">
    <source>
        <dbReference type="ARBA" id="ARBA00022946"/>
    </source>
</evidence>
<evidence type="ECO:0000256" key="4">
    <source>
        <dbReference type="ARBA" id="ARBA00022792"/>
    </source>
</evidence>
<feature type="domain" description="Peptidase M16 N-terminal" evidence="13">
    <location>
        <begin position="33"/>
        <end position="169"/>
    </location>
</feature>
<evidence type="ECO:0000256" key="8">
    <source>
        <dbReference type="ARBA" id="ARBA00023136"/>
    </source>
</evidence>
<reference evidence="14 15" key="1">
    <citation type="submission" date="2017-04" db="EMBL/GenBank/DDBJ databases">
        <title>Genome sequencing of [Candida] sorbophila.</title>
        <authorList>
            <person name="Ahn J.O."/>
        </authorList>
    </citation>
    <scope>NUCLEOTIDE SEQUENCE [LARGE SCALE GENOMIC DNA]</scope>
    <source>
        <strain evidence="14 15">DS02</strain>
    </source>
</reference>
<dbReference type="AlphaFoldDB" id="A0A2T0FNC4"/>
<dbReference type="SUPFAM" id="SSF63411">
    <property type="entry name" value="LuxS/MPP-like metallohydrolase"/>
    <property type="match status" value="2"/>
</dbReference>
<keyword evidence="3" id="KW-0679">Respiratory chain</keyword>
<dbReference type="InterPro" id="IPR011249">
    <property type="entry name" value="Metalloenz_LuxS/M16"/>
</dbReference>
<evidence type="ECO:0000313" key="14">
    <source>
        <dbReference type="EMBL" id="PRT56486.1"/>
    </source>
</evidence>
<dbReference type="FunFam" id="3.30.830.10:FF:000021">
    <property type="entry name" value="Cytochrome b-c1 complex subunit 2"/>
    <property type="match status" value="1"/>
</dbReference>
<dbReference type="InterPro" id="IPR050361">
    <property type="entry name" value="MPP/UQCRC_Complex"/>
</dbReference>
<accession>A0A2T0FNC4</accession>
<evidence type="ECO:0000256" key="1">
    <source>
        <dbReference type="ARBA" id="ARBA00004443"/>
    </source>
</evidence>
<evidence type="ECO:0000256" key="11">
    <source>
        <dbReference type="ARBA" id="ARBA00041372"/>
    </source>
</evidence>
<keyword evidence="7" id="KW-0496">Mitochondrion</keyword>
<dbReference type="Proteomes" id="UP000238350">
    <property type="component" value="Unassembled WGS sequence"/>
</dbReference>
<dbReference type="RefSeq" id="XP_024666431.1">
    <property type="nucleotide sequence ID" value="XM_024810663.1"/>
</dbReference>
<keyword evidence="4" id="KW-0999">Mitochondrion inner membrane</keyword>
<evidence type="ECO:0000256" key="9">
    <source>
        <dbReference type="ARBA" id="ARBA00038146"/>
    </source>
</evidence>
<evidence type="ECO:0000256" key="12">
    <source>
        <dbReference type="ARBA" id="ARBA00041778"/>
    </source>
</evidence>
<keyword evidence="5" id="KW-0809">Transit peptide</keyword>
<organism evidence="14 15">
    <name type="scientific">Wickerhamiella sorbophila</name>
    <dbReference type="NCBI Taxonomy" id="45607"/>
    <lineage>
        <taxon>Eukaryota</taxon>
        <taxon>Fungi</taxon>
        <taxon>Dikarya</taxon>
        <taxon>Ascomycota</taxon>
        <taxon>Saccharomycotina</taxon>
        <taxon>Dipodascomycetes</taxon>
        <taxon>Dipodascales</taxon>
        <taxon>Trichomonascaceae</taxon>
        <taxon>Wickerhamiella</taxon>
    </lineage>
</organism>
<dbReference type="InterPro" id="IPR011765">
    <property type="entry name" value="Pept_M16_N"/>
</dbReference>
<gene>
    <name evidence="14" type="ORF">B9G98_04106</name>
</gene>
<comment type="caution">
    <text evidence="14">The sequence shown here is derived from an EMBL/GenBank/DDBJ whole genome shotgun (WGS) entry which is preliminary data.</text>
</comment>
<dbReference type="GO" id="GO:0005743">
    <property type="term" value="C:mitochondrial inner membrane"/>
    <property type="evidence" value="ECO:0007669"/>
    <property type="project" value="UniProtKB-SubCell"/>
</dbReference>
<evidence type="ECO:0000256" key="10">
    <source>
        <dbReference type="ARBA" id="ARBA00040751"/>
    </source>
</evidence>
<keyword evidence="2" id="KW-0813">Transport</keyword>
<protein>
    <recommendedName>
        <fullName evidence="10">Cytochrome b-c1 complex subunit 2, mitochondrial</fullName>
    </recommendedName>
    <alternativeName>
        <fullName evidence="12">Complex III subunit 2</fullName>
    </alternativeName>
    <alternativeName>
        <fullName evidence="11">Core protein II</fullName>
    </alternativeName>
</protein>
<proteinExistence type="inferred from homology"/>
<evidence type="ECO:0000259" key="13">
    <source>
        <dbReference type="Pfam" id="PF00675"/>
    </source>
</evidence>
<keyword evidence="8" id="KW-0472">Membrane</keyword>
<dbReference type="STRING" id="45607.A0A2T0FNC4"/>
<dbReference type="PANTHER" id="PTHR11851:SF209">
    <property type="entry name" value="CYTOCHROME B-C1 COMPLEX SUBUNIT 2, MITOCHONDRIAL"/>
    <property type="match status" value="1"/>
</dbReference>
<sequence>MLRKSVGQLSKAAGRRAFSSTEASGLKITSLDDGRAVSEVSLIVKGGSRYSQVPGTAHLLEKFAFRDTAPRSALRLTRESELLGGQFGTQLGREKLVLTTKFLREDLPYFVEALSNVAKHTQYKAYEFAEEILPLAQAEAKKAAGNSQAVAIDAVHGAAFRNGLGTPLLVTPGVNVSLAEVKAFGEQVYSEGNLEIVARGVIEGDLKSLVADNFAGLRAGSVQSAATKTYAGESRIASASPEQVVTFGFAAQPTPAFAALAHLLSSRSVKWSPGAGALDAVASKHGVSVIVANHAYSDASLLTVSISGPSAAAVKSASVEAAAVIKALGSSVEPDAAKRAVAKAKFSAAEALFAPAAAAVDESAVTAAAKKVFSSKPAVAVVGQTFALPYADELF</sequence>
<name>A0A2T0FNC4_9ASCO</name>
<keyword evidence="15" id="KW-1185">Reference proteome</keyword>
<evidence type="ECO:0000256" key="2">
    <source>
        <dbReference type="ARBA" id="ARBA00022448"/>
    </source>
</evidence>
<dbReference type="GO" id="GO:0046872">
    <property type="term" value="F:metal ion binding"/>
    <property type="evidence" value="ECO:0007669"/>
    <property type="project" value="InterPro"/>
</dbReference>